<protein>
    <recommendedName>
        <fullName evidence="3">Type 4 fimbrial biogenesis protein PilX N-terminal domain-containing protein</fullName>
    </recommendedName>
</protein>
<dbReference type="AlphaFoldDB" id="A0A1F4UHX1"/>
<dbReference type="Proteomes" id="UP000176583">
    <property type="component" value="Unassembled WGS sequence"/>
</dbReference>
<reference evidence="1 2" key="1">
    <citation type="journal article" date="2016" name="Nat. Commun.">
        <title>Thousands of microbial genomes shed light on interconnected biogeochemical processes in an aquifer system.</title>
        <authorList>
            <person name="Anantharaman K."/>
            <person name="Brown C.T."/>
            <person name="Hug L.A."/>
            <person name="Sharon I."/>
            <person name="Castelle C.J."/>
            <person name="Probst A.J."/>
            <person name="Thomas B.C."/>
            <person name="Singh A."/>
            <person name="Wilkins M.J."/>
            <person name="Karaoz U."/>
            <person name="Brodie E.L."/>
            <person name="Williams K.H."/>
            <person name="Hubbard S.S."/>
            <person name="Banfield J.F."/>
        </authorList>
    </citation>
    <scope>NUCLEOTIDE SEQUENCE [LARGE SCALE GENOMIC DNA]</scope>
</reference>
<evidence type="ECO:0008006" key="3">
    <source>
        <dbReference type="Google" id="ProtNLM"/>
    </source>
</evidence>
<name>A0A1F4UHX1_UNCKA</name>
<evidence type="ECO:0000313" key="2">
    <source>
        <dbReference type="Proteomes" id="UP000176583"/>
    </source>
</evidence>
<dbReference type="STRING" id="1802613.A2V54_01100"/>
<comment type="caution">
    <text evidence="1">The sequence shown here is derived from an EMBL/GenBank/DDBJ whole genome shotgun (WGS) entry which is preliminary data.</text>
</comment>
<dbReference type="EMBL" id="MEUW01000019">
    <property type="protein sequence ID" value="OGC44482.1"/>
    <property type="molecule type" value="Genomic_DNA"/>
</dbReference>
<proteinExistence type="predicted"/>
<accession>A0A1F4UHX1</accession>
<sequence>MQKVRTGQALILILLVMAVSLTLGVSVASRSITALRQVSFSGQSAQALAFAEAGAEEALLCLDGGGACSGGSIDLDGGGDDVTYTITPLSSTDLPKVDRDSTIELALSRFGGAAVTVCWSLTSVSSEANAALTVAYVRLSGGNYLISRYSYDPDGSRRAQNNFSNPSPGSGSCAGYRYMATIPTPATQQILRLRPLYVGPIAIAVPGLPSQGSKITSTGFSGRVIRKIEVIRTGSALSEIFDYVMFSGSESSSLVK</sequence>
<evidence type="ECO:0000313" key="1">
    <source>
        <dbReference type="EMBL" id="OGC44482.1"/>
    </source>
</evidence>
<organism evidence="1 2">
    <name type="scientific">candidate division WWE3 bacterium RBG_19FT_COMBO_53_11</name>
    <dbReference type="NCBI Taxonomy" id="1802613"/>
    <lineage>
        <taxon>Bacteria</taxon>
        <taxon>Katanobacteria</taxon>
    </lineage>
</organism>
<gene>
    <name evidence="1" type="ORF">A2V54_01100</name>
</gene>